<evidence type="ECO:0000259" key="1">
    <source>
        <dbReference type="PROSITE" id="PS50280"/>
    </source>
</evidence>
<keyword evidence="3" id="KW-1185">Reference proteome</keyword>
<accession>A0A5C5FNY6</accession>
<dbReference type="SUPFAM" id="SSF82199">
    <property type="entry name" value="SET domain"/>
    <property type="match status" value="1"/>
</dbReference>
<evidence type="ECO:0000313" key="2">
    <source>
        <dbReference type="EMBL" id="TNY17989.1"/>
    </source>
</evidence>
<name>A0A5C5FNY6_9BASI</name>
<dbReference type="InterPro" id="IPR053209">
    <property type="entry name" value="Gramillin-biosynth_MTr"/>
</dbReference>
<dbReference type="AlphaFoldDB" id="A0A5C5FNY6"/>
<organism evidence="2 3">
    <name type="scientific">Rhodotorula diobovata</name>
    <dbReference type="NCBI Taxonomy" id="5288"/>
    <lineage>
        <taxon>Eukaryota</taxon>
        <taxon>Fungi</taxon>
        <taxon>Dikarya</taxon>
        <taxon>Basidiomycota</taxon>
        <taxon>Pucciniomycotina</taxon>
        <taxon>Microbotryomycetes</taxon>
        <taxon>Sporidiobolales</taxon>
        <taxon>Sporidiobolaceae</taxon>
        <taxon>Rhodotorula</taxon>
    </lineage>
</organism>
<dbReference type="Pfam" id="PF00856">
    <property type="entry name" value="SET"/>
    <property type="match status" value="1"/>
</dbReference>
<dbReference type="PANTHER" id="PTHR47643:SF2">
    <property type="entry name" value="TPR DOMAIN PROTEIN (AFU_ORTHOLOGUE AFUA_5G12710)"/>
    <property type="match status" value="1"/>
</dbReference>
<dbReference type="Proteomes" id="UP000311382">
    <property type="component" value="Unassembled WGS sequence"/>
</dbReference>
<evidence type="ECO:0000313" key="3">
    <source>
        <dbReference type="Proteomes" id="UP000311382"/>
    </source>
</evidence>
<dbReference type="STRING" id="5288.A0A5C5FNY6"/>
<protein>
    <recommendedName>
        <fullName evidence="1">SET domain-containing protein</fullName>
    </recommendedName>
</protein>
<dbReference type="InterPro" id="IPR001214">
    <property type="entry name" value="SET_dom"/>
</dbReference>
<sequence>MVTASGDKWVARVVHATRQWPVTAEVLRKHEQAPPIKPSRVDRNIVLRQLRRDSCEHIAELRTGRLVFFGQPKTFSTLPLDALKPSDQRHEGRYLLCRTIAEPVLTDRLVFAVEDQDGRPELLYMYNYPLYGTEADDIKHLFPPGTGFLFREPLLVAPFNPGILTHVRVTSASDVFVYAGDAPRLREVEWATSSAFRLRDHVPTPVVKGATPNQIKGAAYLSAGKPHLAAKYFSGALATAETQDDTVAAALSRGKSSIAAGRPASGFRDGNFIDMYFDMTTEKGRAGRGRAAMLRATALAEMRLQQRAADEAELASELLNSNELDLSGDALEDEIAALRSTMQAAAGKSEEEDRARDRGAALFVKRDVDAARERLRQQETGHYPWAKLEAYASKNGPFAHLDVGDFVGPVRVAQLKKRKGGRGVIATRDIEPGELLLVEKAFALSRGHFFPALGYDLNTELYTPAAHQELITEVVARVLDDPSTLTVLESLYDGHTPPKNPLVFGAVQQRSVPEFSTAPVDLDVRCVEEICCTNGLNLMRNAASQRTEQGAWSGLFINGSAFNHSCVANAYWKVIGDTLVVRARTQIKKGKEVYLSYVPLAGMSRLMTGDCIERHFGYNGCPCTLCAEDRRDEPGDRDARCDRLAHDFAEIVGRSDRLTEEDGWAGEHKYRSTQLYAIEDTYVRDTGPLRPALIHPYCAMIELARHADMGDLDEPSFSWLEYLISAAGGEVAESKTSPIRWRFTTMPVGAPEAVLRATLYVAHHIAISEEDDKREMVLKHLTLAADLSREYKKDFVALMQS</sequence>
<dbReference type="PROSITE" id="PS50280">
    <property type="entry name" value="SET"/>
    <property type="match status" value="1"/>
</dbReference>
<dbReference type="PANTHER" id="PTHR47643">
    <property type="entry name" value="TPR DOMAIN PROTEIN (AFU_ORTHOLOGUE AFUA_5G12710)"/>
    <property type="match status" value="1"/>
</dbReference>
<gene>
    <name evidence="2" type="ORF">DMC30DRAFT_419270</name>
</gene>
<dbReference type="OrthoDB" id="5945798at2759"/>
<proteinExistence type="predicted"/>
<comment type="caution">
    <text evidence="2">The sequence shown here is derived from an EMBL/GenBank/DDBJ whole genome shotgun (WGS) entry which is preliminary data.</text>
</comment>
<dbReference type="Gene3D" id="2.170.270.10">
    <property type="entry name" value="SET domain"/>
    <property type="match status" value="1"/>
</dbReference>
<reference evidence="2 3" key="1">
    <citation type="submission" date="2019-03" db="EMBL/GenBank/DDBJ databases">
        <title>Rhodosporidium diobovatum UCD-FST 08-225 genome sequencing, assembly, and annotation.</title>
        <authorList>
            <person name="Fakankun I.U."/>
            <person name="Fristensky B."/>
            <person name="Levin D.B."/>
        </authorList>
    </citation>
    <scope>NUCLEOTIDE SEQUENCE [LARGE SCALE GENOMIC DNA]</scope>
    <source>
        <strain evidence="2 3">UCD-FST 08-225</strain>
    </source>
</reference>
<feature type="domain" description="SET" evidence="1">
    <location>
        <begin position="408"/>
        <end position="598"/>
    </location>
</feature>
<dbReference type="EMBL" id="SOZI01000163">
    <property type="protein sequence ID" value="TNY17989.1"/>
    <property type="molecule type" value="Genomic_DNA"/>
</dbReference>
<dbReference type="SMART" id="SM00317">
    <property type="entry name" value="SET"/>
    <property type="match status" value="1"/>
</dbReference>
<dbReference type="InterPro" id="IPR046341">
    <property type="entry name" value="SET_dom_sf"/>
</dbReference>